<comment type="caution">
    <text evidence="8">The sequence shown here is derived from an EMBL/GenBank/DDBJ whole genome shotgun (WGS) entry which is preliminary data.</text>
</comment>
<dbReference type="SMART" id="SM00862">
    <property type="entry name" value="Trans_reg_C"/>
    <property type="match status" value="1"/>
</dbReference>
<dbReference type="SMART" id="SM00448">
    <property type="entry name" value="REC"/>
    <property type="match status" value="1"/>
</dbReference>
<reference evidence="8 9" key="1">
    <citation type="submission" date="2019-12" db="EMBL/GenBank/DDBJ databases">
        <authorList>
            <person name="Zhao J."/>
        </authorList>
    </citation>
    <scope>NUCLEOTIDE SEQUENCE [LARGE SCALE GENOMIC DNA]</scope>
    <source>
        <strain evidence="8 9">S-15</strain>
    </source>
</reference>
<evidence type="ECO:0000313" key="8">
    <source>
        <dbReference type="EMBL" id="NBG64951.1"/>
    </source>
</evidence>
<dbReference type="InterPro" id="IPR001789">
    <property type="entry name" value="Sig_transdc_resp-reg_receiver"/>
</dbReference>
<gene>
    <name evidence="8" type="ORF">GQN54_02400</name>
</gene>
<dbReference type="PROSITE" id="PS51755">
    <property type="entry name" value="OMPR_PHOB"/>
    <property type="match status" value="1"/>
</dbReference>
<evidence type="ECO:0000313" key="9">
    <source>
        <dbReference type="Proteomes" id="UP000470771"/>
    </source>
</evidence>
<dbReference type="GO" id="GO:0006355">
    <property type="term" value="P:regulation of DNA-templated transcription"/>
    <property type="evidence" value="ECO:0007669"/>
    <property type="project" value="InterPro"/>
</dbReference>
<dbReference type="CDD" id="cd17574">
    <property type="entry name" value="REC_OmpR"/>
    <property type="match status" value="1"/>
</dbReference>
<dbReference type="Pfam" id="PF00486">
    <property type="entry name" value="Trans_reg_C"/>
    <property type="match status" value="1"/>
</dbReference>
<evidence type="ECO:0000259" key="6">
    <source>
        <dbReference type="PROSITE" id="PS50110"/>
    </source>
</evidence>
<keyword evidence="9" id="KW-1185">Reference proteome</keyword>
<dbReference type="FunFam" id="3.40.50.2300:FF:000073">
    <property type="entry name" value="DNA-binding response regulator RprY"/>
    <property type="match status" value="1"/>
</dbReference>
<evidence type="ECO:0000256" key="1">
    <source>
        <dbReference type="ARBA" id="ARBA00022553"/>
    </source>
</evidence>
<dbReference type="CDD" id="cd00383">
    <property type="entry name" value="trans_reg_C"/>
    <property type="match status" value="1"/>
</dbReference>
<feature type="domain" description="OmpR/PhoB-type" evidence="7">
    <location>
        <begin position="134"/>
        <end position="231"/>
    </location>
</feature>
<dbReference type="GO" id="GO:0032993">
    <property type="term" value="C:protein-DNA complex"/>
    <property type="evidence" value="ECO:0007669"/>
    <property type="project" value="TreeGrafter"/>
</dbReference>
<feature type="domain" description="Response regulatory" evidence="6">
    <location>
        <begin position="7"/>
        <end position="121"/>
    </location>
</feature>
<keyword evidence="2" id="KW-0902">Two-component regulatory system</keyword>
<dbReference type="InterPro" id="IPR016032">
    <property type="entry name" value="Sig_transdc_resp-reg_C-effctor"/>
</dbReference>
<feature type="DNA-binding region" description="OmpR/PhoB-type" evidence="5">
    <location>
        <begin position="134"/>
        <end position="231"/>
    </location>
</feature>
<dbReference type="EMBL" id="WWNE01000003">
    <property type="protein sequence ID" value="NBG64951.1"/>
    <property type="molecule type" value="Genomic_DNA"/>
</dbReference>
<dbReference type="Gene3D" id="6.10.250.690">
    <property type="match status" value="1"/>
</dbReference>
<dbReference type="GO" id="GO:0000976">
    <property type="term" value="F:transcription cis-regulatory region binding"/>
    <property type="evidence" value="ECO:0007669"/>
    <property type="project" value="TreeGrafter"/>
</dbReference>
<dbReference type="GO" id="GO:0000156">
    <property type="term" value="F:phosphorelay response regulator activity"/>
    <property type="evidence" value="ECO:0007669"/>
    <property type="project" value="TreeGrafter"/>
</dbReference>
<dbReference type="SUPFAM" id="SSF46894">
    <property type="entry name" value="C-terminal effector domain of the bipartite response regulators"/>
    <property type="match status" value="1"/>
</dbReference>
<dbReference type="InterPro" id="IPR001867">
    <property type="entry name" value="OmpR/PhoB-type_DNA-bd"/>
</dbReference>
<keyword evidence="1 4" id="KW-0597">Phosphoprotein</keyword>
<protein>
    <submittedName>
        <fullName evidence="8">Response regulator</fullName>
    </submittedName>
</protein>
<dbReference type="GO" id="GO:0005829">
    <property type="term" value="C:cytosol"/>
    <property type="evidence" value="ECO:0007669"/>
    <property type="project" value="TreeGrafter"/>
</dbReference>
<organism evidence="8 9">
    <name type="scientific">Acidiluteibacter ferrifornacis</name>
    <dbReference type="NCBI Taxonomy" id="2692424"/>
    <lineage>
        <taxon>Bacteria</taxon>
        <taxon>Pseudomonadati</taxon>
        <taxon>Bacteroidota</taxon>
        <taxon>Flavobacteriia</taxon>
        <taxon>Flavobacteriales</taxon>
        <taxon>Cryomorphaceae</taxon>
        <taxon>Acidiluteibacter</taxon>
    </lineage>
</organism>
<evidence type="ECO:0000256" key="5">
    <source>
        <dbReference type="PROSITE-ProRule" id="PRU01091"/>
    </source>
</evidence>
<keyword evidence="3 5" id="KW-0238">DNA-binding</keyword>
<dbReference type="Gene3D" id="1.10.10.10">
    <property type="entry name" value="Winged helix-like DNA-binding domain superfamily/Winged helix DNA-binding domain"/>
    <property type="match status" value="1"/>
</dbReference>
<feature type="modified residue" description="4-aspartylphosphate" evidence="4">
    <location>
        <position position="56"/>
    </location>
</feature>
<dbReference type="InterPro" id="IPR039420">
    <property type="entry name" value="WalR-like"/>
</dbReference>
<dbReference type="RefSeq" id="WP_160631582.1">
    <property type="nucleotide sequence ID" value="NZ_WWNE01000003.1"/>
</dbReference>
<sequence>MKQINGTILLVEDDDNLGSLLSEYLNSKGYQTELATDGERGLKKFLNQSFDLCILDVMMPVMDGFTLAKEIRAINSDIPIVFLTAKSMKEDTMEGFTLGADDYITKPFSMEVLLLRIKAILRRSLDAGSIDKDQTTFEIGSYTFDSDRRVLSRNGKEVKLTSKENDLLKLLAQSDGKTLERKAALMLIWGDDNYFNSRSMDVYITKLRKYLKADDGIEIINIHGKGFKLYIKQTDQNS</sequence>
<dbReference type="InterPro" id="IPR011006">
    <property type="entry name" value="CheY-like_superfamily"/>
</dbReference>
<dbReference type="PANTHER" id="PTHR48111">
    <property type="entry name" value="REGULATOR OF RPOS"/>
    <property type="match status" value="1"/>
</dbReference>
<dbReference type="AlphaFoldDB" id="A0A6N9NHD7"/>
<dbReference type="PANTHER" id="PTHR48111:SF40">
    <property type="entry name" value="PHOSPHATE REGULON TRANSCRIPTIONAL REGULATORY PROTEIN PHOB"/>
    <property type="match status" value="1"/>
</dbReference>
<evidence type="ECO:0000256" key="2">
    <source>
        <dbReference type="ARBA" id="ARBA00023012"/>
    </source>
</evidence>
<dbReference type="PROSITE" id="PS50110">
    <property type="entry name" value="RESPONSE_REGULATORY"/>
    <property type="match status" value="1"/>
</dbReference>
<evidence type="ECO:0000259" key="7">
    <source>
        <dbReference type="PROSITE" id="PS51755"/>
    </source>
</evidence>
<dbReference type="Gene3D" id="3.40.50.2300">
    <property type="match status" value="1"/>
</dbReference>
<dbReference type="SUPFAM" id="SSF52172">
    <property type="entry name" value="CheY-like"/>
    <property type="match status" value="1"/>
</dbReference>
<accession>A0A6N9NHD7</accession>
<name>A0A6N9NHD7_9FLAO</name>
<dbReference type="Pfam" id="PF00072">
    <property type="entry name" value="Response_reg"/>
    <property type="match status" value="1"/>
</dbReference>
<evidence type="ECO:0000256" key="3">
    <source>
        <dbReference type="ARBA" id="ARBA00023125"/>
    </source>
</evidence>
<proteinExistence type="predicted"/>
<dbReference type="Proteomes" id="UP000470771">
    <property type="component" value="Unassembled WGS sequence"/>
</dbReference>
<evidence type="ECO:0000256" key="4">
    <source>
        <dbReference type="PROSITE-ProRule" id="PRU00169"/>
    </source>
</evidence>
<dbReference type="InterPro" id="IPR036388">
    <property type="entry name" value="WH-like_DNA-bd_sf"/>
</dbReference>